<comment type="pathway">
    <text evidence="8">Amino-acid biosynthesis; L-tyrosine biosynthesis; (4-hydroxyphenyl)pyruvate from prephenate (NADP(+) route): step 1/1.</text>
</comment>
<organism evidence="11 12">
    <name type="scientific">Lachancea meyersii CBS 8951</name>
    <dbReference type="NCBI Taxonomy" id="1266667"/>
    <lineage>
        <taxon>Eukaryota</taxon>
        <taxon>Fungi</taxon>
        <taxon>Dikarya</taxon>
        <taxon>Ascomycota</taxon>
        <taxon>Saccharomycotina</taxon>
        <taxon>Saccharomycetes</taxon>
        <taxon>Saccharomycetales</taxon>
        <taxon>Saccharomycetaceae</taxon>
        <taxon>Lachancea</taxon>
    </lineage>
</organism>
<feature type="domain" description="Prephenate/arogenate dehydrogenase" evidence="10">
    <location>
        <begin position="41"/>
        <end position="324"/>
    </location>
</feature>
<dbReference type="OrthoDB" id="5399569at2759"/>
<dbReference type="FunFam" id="1.10.3660.10:FF:000002">
    <property type="entry name" value="Prephenate dehydrogenase [NADP(+)]"/>
    <property type="match status" value="1"/>
</dbReference>
<gene>
    <name evidence="11" type="ORF">LAME_0D09362G</name>
</gene>
<sequence>MDVVIVIILANFRNGQETYKAPRYHLEMTDSRLIERWKQTKIIGIIGMGDMGQMYAERFGQHGWKVVCCDREEKYEELLESSRNKKYTVVENGHFVSRVSDYIIYSVEAEIIDKIVREYSPSTKVGSIVGGQTSCKSPEIKALEKYLPEDVDIVSVHSLHGPRVNPEGQPLVLIKHRCHNEESFPFVEAVVSCLKSKQVLLTYEEHDRITADTQAVTHAAFLSMGVAWYKKQLYPWTIGVNRWYGGFENVKVNISLRIFSNKWHVYAGLAITNPAAHQQIMQYAKSASELFSLFVQGKKEELTQRLLVAKEFVFPEQKSHRLLLDDSLLERYSLSKHVPQEGEETLPNSHLSLLAIVDSWFQLQINPYDHIICSTPLFRIFLGVTEYLFMTPNLLETTIDAAIHQTAFRDDDLEFVIAARSWSSIVSFESYDLYRRQFEEVQEFFKPMLPEANVIGNEMIKTILRHVNNHSI</sequence>
<reference evidence="12" key="1">
    <citation type="submission" date="2016-03" db="EMBL/GenBank/DDBJ databases">
        <authorList>
            <person name="Devillers Hugo."/>
        </authorList>
    </citation>
    <scope>NUCLEOTIDE SEQUENCE [LARGE SCALE GENOMIC DNA]</scope>
</reference>
<dbReference type="SUPFAM" id="SSF51735">
    <property type="entry name" value="NAD(P)-binding Rossmann-fold domains"/>
    <property type="match status" value="1"/>
</dbReference>
<dbReference type="PIRSF" id="PIRSF036510">
    <property type="entry name" value="PDH_fung"/>
    <property type="match status" value="1"/>
</dbReference>
<dbReference type="Pfam" id="PF03807">
    <property type="entry name" value="F420_oxidored"/>
    <property type="match status" value="1"/>
</dbReference>
<evidence type="ECO:0000256" key="8">
    <source>
        <dbReference type="ARBA" id="ARBA00060605"/>
    </source>
</evidence>
<dbReference type="PANTHER" id="PTHR21363">
    <property type="entry name" value="PREPHENATE DEHYDROGENASE"/>
    <property type="match status" value="1"/>
</dbReference>
<dbReference type="FunFam" id="3.40.50.720:FF:000339">
    <property type="entry name" value="Prephenate dehydrogenase [NADP(+)]"/>
    <property type="match status" value="1"/>
</dbReference>
<dbReference type="EMBL" id="LT598482">
    <property type="protein sequence ID" value="SCU87253.1"/>
    <property type="molecule type" value="Genomic_DNA"/>
</dbReference>
<dbReference type="InterPro" id="IPR036291">
    <property type="entry name" value="NAD(P)-bd_dom_sf"/>
</dbReference>
<evidence type="ECO:0000256" key="1">
    <source>
        <dbReference type="ARBA" id="ARBA00007964"/>
    </source>
</evidence>
<dbReference type="GO" id="GO:0008977">
    <property type="term" value="F:prephenate dehydrogenase (NAD+) activity"/>
    <property type="evidence" value="ECO:0007669"/>
    <property type="project" value="InterPro"/>
</dbReference>
<evidence type="ECO:0000259" key="10">
    <source>
        <dbReference type="PROSITE" id="PS51176"/>
    </source>
</evidence>
<evidence type="ECO:0000256" key="5">
    <source>
        <dbReference type="ARBA" id="ARBA00023002"/>
    </source>
</evidence>
<keyword evidence="4" id="KW-0521">NADP</keyword>
<dbReference type="InterPro" id="IPR003099">
    <property type="entry name" value="Prephen_DH"/>
</dbReference>
<evidence type="ECO:0000256" key="9">
    <source>
        <dbReference type="ARBA" id="ARBA00066343"/>
    </source>
</evidence>
<dbReference type="FunFam" id="1.10.3660.10:FF:000004">
    <property type="entry name" value="Prephenate dehydrogenase [NADP(+)]"/>
    <property type="match status" value="1"/>
</dbReference>
<evidence type="ECO:0000313" key="12">
    <source>
        <dbReference type="Proteomes" id="UP000191144"/>
    </source>
</evidence>
<dbReference type="Gene3D" id="1.10.3660.10">
    <property type="entry name" value="6-phosphogluconate dehydrogenase C-terminal like domain"/>
    <property type="match status" value="2"/>
</dbReference>
<name>A0A1G4JBQ1_9SACH</name>
<evidence type="ECO:0000256" key="4">
    <source>
        <dbReference type="ARBA" id="ARBA00022857"/>
    </source>
</evidence>
<dbReference type="Gene3D" id="3.40.50.720">
    <property type="entry name" value="NAD(P)-binding Rossmann-like Domain"/>
    <property type="match status" value="1"/>
</dbReference>
<dbReference type="GO" id="GO:0006571">
    <property type="term" value="P:tyrosine biosynthetic process"/>
    <property type="evidence" value="ECO:0007669"/>
    <property type="project" value="UniProtKB-KW"/>
</dbReference>
<dbReference type="InterPro" id="IPR028939">
    <property type="entry name" value="P5C_Rdtase_cat_N"/>
</dbReference>
<evidence type="ECO:0000256" key="7">
    <source>
        <dbReference type="ARBA" id="ARBA00051295"/>
    </source>
</evidence>
<dbReference type="SUPFAM" id="SSF48179">
    <property type="entry name" value="6-phosphogluconate dehydrogenase C-terminal domain-like"/>
    <property type="match status" value="2"/>
</dbReference>
<evidence type="ECO:0000256" key="2">
    <source>
        <dbReference type="ARBA" id="ARBA00022498"/>
    </source>
</evidence>
<keyword evidence="2" id="KW-0827">Tyrosine biosynthesis</keyword>
<protein>
    <recommendedName>
        <fullName evidence="9">prephenate dehydrogenase (NADP(+))</fullName>
        <ecNumber evidence="9">1.3.1.13</ecNumber>
    </recommendedName>
</protein>
<dbReference type="GO" id="GO:0004665">
    <property type="term" value="F:prephenate dehydrogenase (NADP+) activity"/>
    <property type="evidence" value="ECO:0007669"/>
    <property type="project" value="UniProtKB-EC"/>
</dbReference>
<dbReference type="PROSITE" id="PS51176">
    <property type="entry name" value="PDH_ADH"/>
    <property type="match status" value="1"/>
</dbReference>
<keyword evidence="3" id="KW-0028">Amino-acid biosynthesis</keyword>
<dbReference type="Proteomes" id="UP000191144">
    <property type="component" value="Chromosome D"/>
</dbReference>
<evidence type="ECO:0000256" key="6">
    <source>
        <dbReference type="ARBA" id="ARBA00023141"/>
    </source>
</evidence>
<comment type="catalytic activity">
    <reaction evidence="7">
        <text>prephenate + NADP(+) = 3-(4-hydroxyphenyl)pyruvate + CO2 + NADPH</text>
        <dbReference type="Rhea" id="RHEA:21640"/>
        <dbReference type="ChEBI" id="CHEBI:16526"/>
        <dbReference type="ChEBI" id="CHEBI:29934"/>
        <dbReference type="ChEBI" id="CHEBI:36242"/>
        <dbReference type="ChEBI" id="CHEBI:57783"/>
        <dbReference type="ChEBI" id="CHEBI:58349"/>
        <dbReference type="EC" id="1.3.1.13"/>
    </reaction>
</comment>
<dbReference type="InterPro" id="IPR012385">
    <property type="entry name" value="Prephenate_DH_fun"/>
</dbReference>
<dbReference type="InterPro" id="IPR050812">
    <property type="entry name" value="Preph/Arog_dehydrog"/>
</dbReference>
<accession>A0A1G4JBQ1</accession>
<keyword evidence="12" id="KW-1185">Reference proteome</keyword>
<dbReference type="EC" id="1.3.1.13" evidence="9"/>
<keyword evidence="5" id="KW-0560">Oxidoreductase</keyword>
<evidence type="ECO:0000256" key="3">
    <source>
        <dbReference type="ARBA" id="ARBA00022605"/>
    </source>
</evidence>
<proteinExistence type="inferred from homology"/>
<dbReference type="AlphaFoldDB" id="A0A1G4JBQ1"/>
<keyword evidence="6" id="KW-0057">Aromatic amino acid biosynthesis</keyword>
<dbReference type="GO" id="GO:0070403">
    <property type="term" value="F:NAD+ binding"/>
    <property type="evidence" value="ECO:0007669"/>
    <property type="project" value="TreeGrafter"/>
</dbReference>
<dbReference type="InterPro" id="IPR008927">
    <property type="entry name" value="6-PGluconate_DH-like_C_sf"/>
</dbReference>
<comment type="similarity">
    <text evidence="1">Belongs to the prephenate/arogenate dehydrogenase family.</text>
</comment>
<evidence type="ECO:0000313" key="11">
    <source>
        <dbReference type="EMBL" id="SCU87253.1"/>
    </source>
</evidence>
<dbReference type="PANTHER" id="PTHR21363:SF0">
    <property type="entry name" value="PREPHENATE DEHYDROGENASE [NADP(+)]"/>
    <property type="match status" value="1"/>
</dbReference>